<proteinExistence type="predicted"/>
<feature type="coiled-coil region" evidence="1">
    <location>
        <begin position="6"/>
        <end position="40"/>
    </location>
</feature>
<dbReference type="PANTHER" id="PTHR42041">
    <property type="entry name" value="DNA ENDONUCLEASE ACTIVATOR CTP1 C-TERMINAL DOMAIN-CONTAINING PROTEIN"/>
    <property type="match status" value="1"/>
</dbReference>
<reference evidence="3 5" key="1">
    <citation type="submission" date="2020-01" db="EMBL/GenBank/DDBJ databases">
        <authorList>
            <consortium name="DOE Joint Genome Institute"/>
            <person name="Haridas S."/>
            <person name="Albert R."/>
            <person name="Binder M."/>
            <person name="Bloem J."/>
            <person name="Labutti K."/>
            <person name="Salamov A."/>
            <person name="Andreopoulos B."/>
            <person name="Baker S.E."/>
            <person name="Barry K."/>
            <person name="Bills G."/>
            <person name="Bluhm B.H."/>
            <person name="Cannon C."/>
            <person name="Castanera R."/>
            <person name="Culley D.E."/>
            <person name="Daum C."/>
            <person name="Ezra D."/>
            <person name="Gonzalez J.B."/>
            <person name="Henrissat B."/>
            <person name="Kuo A."/>
            <person name="Liang C."/>
            <person name="Lipzen A."/>
            <person name="Lutzoni F."/>
            <person name="Magnuson J."/>
            <person name="Mondo S."/>
            <person name="Nolan M."/>
            <person name="Ohm R."/>
            <person name="Pangilinan J."/>
            <person name="Park H.-J."/>
            <person name="Ramirez L."/>
            <person name="Alfaro M."/>
            <person name="Sun H."/>
            <person name="Tritt A."/>
            <person name="Yoshinaga Y."/>
            <person name="Zwiers L.-H."/>
            <person name="Turgeon B.G."/>
            <person name="Goodwin S.B."/>
            <person name="Spatafora J.W."/>
            <person name="Crous P.W."/>
            <person name="Grigoriev I.V."/>
        </authorList>
    </citation>
    <scope>NUCLEOTIDE SEQUENCE</scope>
    <source>
        <strain evidence="3 5">CBS 781.70</strain>
    </source>
</reference>
<accession>A0A6G1G1A0</accession>
<evidence type="ECO:0000256" key="2">
    <source>
        <dbReference type="SAM" id="MobiDB-lite"/>
    </source>
</evidence>
<evidence type="ECO:0000313" key="5">
    <source>
        <dbReference type="RefSeq" id="XP_033533331.1"/>
    </source>
</evidence>
<sequence>MAEKEVDRFRSECGELDDEVRRLREEMRQMKKDVEEGKDRERRVMKRLDVVMEDAHRGKETTGRTTALYEKEIRKARKEAFKSSSALVKLQEELKASRSSLRACQTNLETERGKASRREQEAFTAQYQLVGVQEELQKMRERIKVVEEERDALKTSLQGEEISRIAAEGRIALPTGADDDEEFASPVKSPRKM</sequence>
<dbReference type="PANTHER" id="PTHR42041:SF1">
    <property type="entry name" value="DNA ENDONUCLEASE ACTIVATOR CTP1 C-TERMINAL DOMAIN-CONTAINING PROTEIN"/>
    <property type="match status" value="1"/>
</dbReference>
<organism evidence="3">
    <name type="scientific">Eremomyces bilateralis CBS 781.70</name>
    <dbReference type="NCBI Taxonomy" id="1392243"/>
    <lineage>
        <taxon>Eukaryota</taxon>
        <taxon>Fungi</taxon>
        <taxon>Dikarya</taxon>
        <taxon>Ascomycota</taxon>
        <taxon>Pezizomycotina</taxon>
        <taxon>Dothideomycetes</taxon>
        <taxon>Dothideomycetes incertae sedis</taxon>
        <taxon>Eremomycetales</taxon>
        <taxon>Eremomycetaceae</taxon>
        <taxon>Eremomyces</taxon>
    </lineage>
</organism>
<dbReference type="OrthoDB" id="4495335at2759"/>
<dbReference type="Proteomes" id="UP000504638">
    <property type="component" value="Unplaced"/>
</dbReference>
<feature type="coiled-coil region" evidence="1">
    <location>
        <begin position="87"/>
        <end position="156"/>
    </location>
</feature>
<feature type="region of interest" description="Disordered" evidence="2">
    <location>
        <begin position="173"/>
        <end position="193"/>
    </location>
</feature>
<evidence type="ECO:0000256" key="1">
    <source>
        <dbReference type="SAM" id="Coils"/>
    </source>
</evidence>
<reference evidence="5" key="2">
    <citation type="submission" date="2020-04" db="EMBL/GenBank/DDBJ databases">
        <authorList>
            <consortium name="NCBI Genome Project"/>
        </authorList>
    </citation>
    <scope>NUCLEOTIDE SEQUENCE</scope>
    <source>
        <strain evidence="5">CBS 781.70</strain>
    </source>
</reference>
<feature type="non-terminal residue" evidence="3">
    <location>
        <position position="193"/>
    </location>
</feature>
<protein>
    <submittedName>
        <fullName evidence="3 5">Uncharacterized protein</fullName>
    </submittedName>
</protein>
<evidence type="ECO:0000313" key="4">
    <source>
        <dbReference type="Proteomes" id="UP000504638"/>
    </source>
</evidence>
<gene>
    <name evidence="3 5" type="ORF">P152DRAFT_398572</name>
</gene>
<keyword evidence="1" id="KW-0175">Coiled coil</keyword>
<evidence type="ECO:0000313" key="3">
    <source>
        <dbReference type="EMBL" id="KAF1811700.1"/>
    </source>
</evidence>
<dbReference type="GeneID" id="54417040"/>
<dbReference type="RefSeq" id="XP_033533331.1">
    <property type="nucleotide sequence ID" value="XM_033676470.1"/>
</dbReference>
<name>A0A6G1G1A0_9PEZI</name>
<dbReference type="AlphaFoldDB" id="A0A6G1G1A0"/>
<keyword evidence="4" id="KW-1185">Reference proteome</keyword>
<dbReference type="EMBL" id="ML975160">
    <property type="protein sequence ID" value="KAF1811700.1"/>
    <property type="molecule type" value="Genomic_DNA"/>
</dbReference>
<reference evidence="5" key="3">
    <citation type="submission" date="2025-04" db="UniProtKB">
        <authorList>
            <consortium name="RefSeq"/>
        </authorList>
    </citation>
    <scope>IDENTIFICATION</scope>
    <source>
        <strain evidence="5">CBS 781.70</strain>
    </source>
</reference>